<dbReference type="Pfam" id="PF00924">
    <property type="entry name" value="MS_channel_2nd"/>
    <property type="match status" value="1"/>
</dbReference>
<dbReference type="PROSITE" id="PS50042">
    <property type="entry name" value="CNMP_BINDING_3"/>
    <property type="match status" value="1"/>
</dbReference>
<protein>
    <submittedName>
        <fullName evidence="8">Small mechanosensitive ion channel</fullName>
    </submittedName>
</protein>
<dbReference type="AlphaFoldDB" id="A0A4P6HKU1"/>
<dbReference type="InterPro" id="IPR006685">
    <property type="entry name" value="MscS_channel_2nd"/>
</dbReference>
<evidence type="ECO:0000256" key="6">
    <source>
        <dbReference type="SAM" id="Phobius"/>
    </source>
</evidence>
<dbReference type="GO" id="GO:0008381">
    <property type="term" value="F:mechanosensitive monoatomic ion channel activity"/>
    <property type="evidence" value="ECO:0007669"/>
    <property type="project" value="InterPro"/>
</dbReference>
<dbReference type="OrthoDB" id="9775207at2"/>
<evidence type="ECO:0000256" key="3">
    <source>
        <dbReference type="ARBA" id="ARBA00022692"/>
    </source>
</evidence>
<evidence type="ECO:0000256" key="1">
    <source>
        <dbReference type="ARBA" id="ARBA00004651"/>
    </source>
</evidence>
<dbReference type="SMART" id="SM00100">
    <property type="entry name" value="cNMP"/>
    <property type="match status" value="1"/>
</dbReference>
<dbReference type="Gene3D" id="2.30.30.60">
    <property type="match status" value="1"/>
</dbReference>
<evidence type="ECO:0000256" key="5">
    <source>
        <dbReference type="ARBA" id="ARBA00023136"/>
    </source>
</evidence>
<dbReference type="InterPro" id="IPR000595">
    <property type="entry name" value="cNMP-bd_dom"/>
</dbReference>
<organism evidence="8 9">
    <name type="scientific">Solidesulfovibrio carbinolicus</name>
    <dbReference type="NCBI Taxonomy" id="296842"/>
    <lineage>
        <taxon>Bacteria</taxon>
        <taxon>Pseudomonadati</taxon>
        <taxon>Thermodesulfobacteriota</taxon>
        <taxon>Desulfovibrionia</taxon>
        <taxon>Desulfovibrionales</taxon>
        <taxon>Desulfovibrionaceae</taxon>
        <taxon>Solidesulfovibrio</taxon>
    </lineage>
</organism>
<feature type="domain" description="Cyclic nucleotide-binding" evidence="7">
    <location>
        <begin position="355"/>
        <end position="470"/>
    </location>
</feature>
<evidence type="ECO:0000259" key="7">
    <source>
        <dbReference type="PROSITE" id="PS50042"/>
    </source>
</evidence>
<dbReference type="PROSITE" id="PS00889">
    <property type="entry name" value="CNMP_BINDING_2"/>
    <property type="match status" value="1"/>
</dbReference>
<dbReference type="InterPro" id="IPR018488">
    <property type="entry name" value="cNMP-bd_CS"/>
</dbReference>
<gene>
    <name evidence="8" type="ORF">C3Y92_04385</name>
</gene>
<keyword evidence="2" id="KW-1003">Cell membrane</keyword>
<dbReference type="PANTHER" id="PTHR30221:SF1">
    <property type="entry name" value="SMALL-CONDUCTANCE MECHANOSENSITIVE CHANNEL"/>
    <property type="match status" value="1"/>
</dbReference>
<sequence length="498" mass="52692">MIQGPLAFISSATGLSASAVDVGARLALGLAIFAAVSLALSLLARRGAISRPLGGLVKWLCGLGLVWGLAATLPPADAAAGDKAVSLASLVALWMVARYAVDFFFQKFSPSRGDVRPTRHILQDLSKFLILAVLAGWGLRDILDIQLGPLLTSSAILTAVIGLSMQDTIGSLFSGLLLQIEKPFSEGDWIKVGDVEGQVTEVTWRYTKVVTIEANAVLLPNNLVAKERLVNYDRPASHLRQIVNVPAPVHAPPVAVRSAILAALRRAEGVLADPAPAARLMDIQGDRIVYAAVYYIAAFNSRLAVADAVLAAIWYQFMEQGVSLPPPGRRIVMAEESAQAGATPEQLASLAGVALLAGLGQADLDLLVRASTRRTFAPGQVIMAKGETGSTMNVILSGLTAVTVGDREVARLGAGQIVGEMALLTGEPRQADVRAVEPTECLVVDREGFRLVLSRHPAVVERVRAIFEARAAANHAASKPDAQAEALSLFARFRSLFT</sequence>
<accession>A0A4P6HKU1</accession>
<evidence type="ECO:0000256" key="4">
    <source>
        <dbReference type="ARBA" id="ARBA00022989"/>
    </source>
</evidence>
<dbReference type="InterPro" id="IPR023408">
    <property type="entry name" value="MscS_beta-dom_sf"/>
</dbReference>
<dbReference type="Pfam" id="PF00027">
    <property type="entry name" value="cNMP_binding"/>
    <property type="match status" value="1"/>
</dbReference>
<dbReference type="GO" id="GO:0005886">
    <property type="term" value="C:plasma membrane"/>
    <property type="evidence" value="ECO:0007669"/>
    <property type="project" value="UniProtKB-SubCell"/>
</dbReference>
<dbReference type="PANTHER" id="PTHR30221">
    <property type="entry name" value="SMALL-CONDUCTANCE MECHANOSENSITIVE CHANNEL"/>
    <property type="match status" value="1"/>
</dbReference>
<dbReference type="CDD" id="cd00038">
    <property type="entry name" value="CAP_ED"/>
    <property type="match status" value="1"/>
</dbReference>
<dbReference type="EMBL" id="CP026538">
    <property type="protein sequence ID" value="QAZ66520.1"/>
    <property type="molecule type" value="Genomic_DNA"/>
</dbReference>
<dbReference type="InterPro" id="IPR018490">
    <property type="entry name" value="cNMP-bd_dom_sf"/>
</dbReference>
<dbReference type="KEGG" id="dcb:C3Y92_04385"/>
<reference evidence="8 9" key="1">
    <citation type="submission" date="2018-02" db="EMBL/GenBank/DDBJ databases">
        <title>Genome sequence of Desulfovibrio carbinolicus DSM 3852.</title>
        <authorList>
            <person name="Wilbanks E."/>
            <person name="Skennerton C.T."/>
            <person name="Orphan V.J."/>
        </authorList>
    </citation>
    <scope>NUCLEOTIDE SEQUENCE [LARGE SCALE GENOMIC DNA]</scope>
    <source>
        <strain evidence="8 9">DSM 3852</strain>
    </source>
</reference>
<name>A0A4P6HKU1_9BACT</name>
<dbReference type="InterPro" id="IPR045275">
    <property type="entry name" value="MscS_archaea/bacteria_type"/>
</dbReference>
<evidence type="ECO:0000313" key="9">
    <source>
        <dbReference type="Proteomes" id="UP000293296"/>
    </source>
</evidence>
<keyword evidence="3 6" id="KW-0812">Transmembrane</keyword>
<dbReference type="Gene3D" id="2.60.120.10">
    <property type="entry name" value="Jelly Rolls"/>
    <property type="match status" value="1"/>
</dbReference>
<keyword evidence="9" id="KW-1185">Reference proteome</keyword>
<comment type="subcellular location">
    <subcellularLocation>
        <location evidence="1">Cell membrane</location>
        <topology evidence="1">Multi-pass membrane protein</topology>
    </subcellularLocation>
</comment>
<proteinExistence type="predicted"/>
<dbReference type="InterPro" id="IPR014710">
    <property type="entry name" value="RmlC-like_jellyroll"/>
</dbReference>
<dbReference type="RefSeq" id="WP_129349857.1">
    <property type="nucleotide sequence ID" value="NZ_CP026538.1"/>
</dbReference>
<evidence type="ECO:0000256" key="2">
    <source>
        <dbReference type="ARBA" id="ARBA00022475"/>
    </source>
</evidence>
<dbReference type="InterPro" id="IPR010920">
    <property type="entry name" value="LSM_dom_sf"/>
</dbReference>
<dbReference type="Gene3D" id="3.30.70.100">
    <property type="match status" value="1"/>
</dbReference>
<dbReference type="Gene3D" id="1.10.287.1260">
    <property type="match status" value="1"/>
</dbReference>
<feature type="transmembrane region" description="Helical" evidence="6">
    <location>
        <begin position="26"/>
        <end position="44"/>
    </location>
</feature>
<dbReference type="Proteomes" id="UP000293296">
    <property type="component" value="Chromosome"/>
</dbReference>
<dbReference type="SUPFAM" id="SSF51206">
    <property type="entry name" value="cAMP-binding domain-like"/>
    <property type="match status" value="1"/>
</dbReference>
<keyword evidence="4 6" id="KW-1133">Transmembrane helix</keyword>
<keyword evidence="5 6" id="KW-0472">Membrane</keyword>
<dbReference type="InterPro" id="IPR011066">
    <property type="entry name" value="MscS_channel_C_sf"/>
</dbReference>
<dbReference type="SUPFAM" id="SSF82689">
    <property type="entry name" value="Mechanosensitive channel protein MscS (YggB), C-terminal domain"/>
    <property type="match status" value="1"/>
</dbReference>
<dbReference type="SUPFAM" id="SSF50182">
    <property type="entry name" value="Sm-like ribonucleoproteins"/>
    <property type="match status" value="1"/>
</dbReference>
<feature type="transmembrane region" description="Helical" evidence="6">
    <location>
        <begin position="56"/>
        <end position="73"/>
    </location>
</feature>
<evidence type="ECO:0000313" key="8">
    <source>
        <dbReference type="EMBL" id="QAZ66520.1"/>
    </source>
</evidence>